<dbReference type="InterPro" id="IPR004358">
    <property type="entry name" value="Sig_transdc_His_kin-like_C"/>
</dbReference>
<dbReference type="InterPro" id="IPR036097">
    <property type="entry name" value="HisK_dim/P_sf"/>
</dbReference>
<dbReference type="Gene3D" id="3.30.565.10">
    <property type="entry name" value="Histidine kinase-like ATPase, C-terminal domain"/>
    <property type="match status" value="1"/>
</dbReference>
<protein>
    <recommendedName>
        <fullName evidence="2">histidine kinase</fullName>
        <ecNumber evidence="2">2.7.13.3</ecNumber>
    </recommendedName>
</protein>
<dbReference type="Proteomes" id="UP000255423">
    <property type="component" value="Unassembled WGS sequence"/>
</dbReference>
<dbReference type="GO" id="GO:0000155">
    <property type="term" value="F:phosphorelay sensor kinase activity"/>
    <property type="evidence" value="ECO:0007669"/>
    <property type="project" value="InterPro"/>
</dbReference>
<dbReference type="SUPFAM" id="SSF55874">
    <property type="entry name" value="ATPase domain of HSP90 chaperone/DNA topoisomerase II/histidine kinase"/>
    <property type="match status" value="1"/>
</dbReference>
<evidence type="ECO:0000313" key="10">
    <source>
        <dbReference type="EMBL" id="SUQ18874.1"/>
    </source>
</evidence>
<dbReference type="InterPro" id="IPR005467">
    <property type="entry name" value="His_kinase_dom"/>
</dbReference>
<dbReference type="PANTHER" id="PTHR43711">
    <property type="entry name" value="TWO-COMPONENT HISTIDINE KINASE"/>
    <property type="match status" value="1"/>
</dbReference>
<reference evidence="10 11" key="1">
    <citation type="submission" date="2017-08" db="EMBL/GenBank/DDBJ databases">
        <authorList>
            <person name="de Groot N.N."/>
        </authorList>
    </citation>
    <scope>NUCLEOTIDE SEQUENCE [LARGE SCALE GENOMIC DNA]</scope>
    <source>
        <strain evidence="10 11">HM2</strain>
    </source>
</reference>
<dbReference type="EMBL" id="UHJL01000001">
    <property type="protein sequence ID" value="SUQ18874.1"/>
    <property type="molecule type" value="Genomic_DNA"/>
</dbReference>
<dbReference type="InterPro" id="IPR003594">
    <property type="entry name" value="HATPase_dom"/>
</dbReference>
<dbReference type="CDD" id="cd00075">
    <property type="entry name" value="HATPase"/>
    <property type="match status" value="1"/>
</dbReference>
<dbReference type="SUPFAM" id="SSF47384">
    <property type="entry name" value="Homodimeric domain of signal transducing histidine kinase"/>
    <property type="match status" value="1"/>
</dbReference>
<evidence type="ECO:0000256" key="2">
    <source>
        <dbReference type="ARBA" id="ARBA00012438"/>
    </source>
</evidence>
<evidence type="ECO:0000256" key="7">
    <source>
        <dbReference type="ARBA" id="ARBA00023136"/>
    </source>
</evidence>
<dbReference type="AlphaFoldDB" id="A0A380RU04"/>
<comment type="catalytic activity">
    <reaction evidence="1">
        <text>ATP + protein L-histidine = ADP + protein N-phospho-L-histidine.</text>
        <dbReference type="EC" id="2.7.13.3"/>
    </reaction>
</comment>
<dbReference type="SMART" id="SM00388">
    <property type="entry name" value="HisKA"/>
    <property type="match status" value="1"/>
</dbReference>
<name>A0A380RU04_FIBSU</name>
<evidence type="ECO:0000256" key="4">
    <source>
        <dbReference type="ARBA" id="ARBA00022679"/>
    </source>
</evidence>
<keyword evidence="5 10" id="KW-0418">Kinase</keyword>
<keyword evidence="4" id="KW-0808">Transferase</keyword>
<dbReference type="InterPro" id="IPR050736">
    <property type="entry name" value="Sensor_HK_Regulatory"/>
</dbReference>
<dbReference type="PANTHER" id="PTHR43711:SF1">
    <property type="entry name" value="HISTIDINE KINASE 1"/>
    <property type="match status" value="1"/>
</dbReference>
<evidence type="ECO:0000313" key="11">
    <source>
        <dbReference type="Proteomes" id="UP000255423"/>
    </source>
</evidence>
<dbReference type="PRINTS" id="PR00344">
    <property type="entry name" value="BCTRLSENSOR"/>
</dbReference>
<evidence type="ECO:0000256" key="1">
    <source>
        <dbReference type="ARBA" id="ARBA00000085"/>
    </source>
</evidence>
<dbReference type="CDD" id="cd00082">
    <property type="entry name" value="HisKA"/>
    <property type="match status" value="1"/>
</dbReference>
<dbReference type="FunFam" id="1.10.287.130:FF:000001">
    <property type="entry name" value="Two-component sensor histidine kinase"/>
    <property type="match status" value="1"/>
</dbReference>
<gene>
    <name evidence="10" type="ORF">SAMN05661053_0096</name>
</gene>
<dbReference type="PROSITE" id="PS50109">
    <property type="entry name" value="HIS_KIN"/>
    <property type="match status" value="1"/>
</dbReference>
<keyword evidence="7 8" id="KW-0472">Membrane</keyword>
<dbReference type="SMART" id="SM00387">
    <property type="entry name" value="HATPase_c"/>
    <property type="match status" value="1"/>
</dbReference>
<accession>A0A380RU04</accession>
<dbReference type="Gene3D" id="1.10.287.130">
    <property type="match status" value="1"/>
</dbReference>
<dbReference type="EC" id="2.7.13.3" evidence="2"/>
<keyword evidence="8" id="KW-1133">Transmembrane helix</keyword>
<feature type="domain" description="Histidine kinase" evidence="9">
    <location>
        <begin position="465"/>
        <end position="682"/>
    </location>
</feature>
<keyword evidence="6" id="KW-0902">Two-component regulatory system</keyword>
<evidence type="ECO:0000256" key="5">
    <source>
        <dbReference type="ARBA" id="ARBA00022777"/>
    </source>
</evidence>
<proteinExistence type="predicted"/>
<dbReference type="InterPro" id="IPR003661">
    <property type="entry name" value="HisK_dim/P_dom"/>
</dbReference>
<dbReference type="Pfam" id="PF02518">
    <property type="entry name" value="HATPase_c"/>
    <property type="match status" value="1"/>
</dbReference>
<sequence>MRISRSNLLFLSFFAGGIVLPTAILSFLSVRNIQNEAFLAQKNFSESVATFREQCESTISKEQSKIFQEVKSASLYLYEQPHSLLDFGNATQFKTVNGIEAMFLYNNGTLIYPDISSKHFSKTSDFSNSIASSFERMLFREEVTSAMPQPVSLSRSARQLHFSFESIDDQIQNILGLVRIAYKTKDYDEALRLLNILEEHPHQQGYLHSDLTRSVNLLHFEILVAQKKHKEAEDYTLAVLNQFLQSENIENLPSAKFFFETAFTQILSFENLSQEKREAFWNLRENFNRQLGYMDIFFNNKEIVQSLLNKETTSKNGIDIMSDNKSTFIKMSYPILSGDQVVLAKVNIEEYRERMRSKLKTSAQGWKGIPYSITEGPDKALILGHVSDSSAVLTQVTLDKVISWNLTLYEKGLSEIKKDTRKRMFLMYGLLSFSLITVLLGSIVMFRFLTQEHKLLAMKANFLSSVSHELKTPLTSIKMFAEMMARGRVQKVEKVQEYSGLIGKEATRLENLIGAILNYTRMEHGKGGFHWEKLDFSACVQKVFDNVEDIGVEKGLIFHTKIEPSLFIIGDYTALYSLVQNLIENAIKYTNAPGDITITVAPDEDRVVFSVADTGIGIPSSEQKNIFNDFYRVGDEMTRSTKGSGLGLAIVKRVAETHKATISLTSKPGKGSTFTVRFKKAE</sequence>
<organism evidence="10 11">
    <name type="scientific">Fibrobacter succinogenes</name>
    <name type="common">Bacteroides succinogenes</name>
    <dbReference type="NCBI Taxonomy" id="833"/>
    <lineage>
        <taxon>Bacteria</taxon>
        <taxon>Pseudomonadati</taxon>
        <taxon>Fibrobacterota</taxon>
        <taxon>Fibrobacteria</taxon>
        <taxon>Fibrobacterales</taxon>
        <taxon>Fibrobacteraceae</taxon>
        <taxon>Fibrobacter</taxon>
    </lineage>
</organism>
<feature type="transmembrane region" description="Helical" evidence="8">
    <location>
        <begin position="425"/>
        <end position="449"/>
    </location>
</feature>
<dbReference type="Pfam" id="PF00512">
    <property type="entry name" value="HisKA"/>
    <property type="match status" value="1"/>
</dbReference>
<keyword evidence="3" id="KW-0597">Phosphoprotein</keyword>
<keyword evidence="8" id="KW-0812">Transmembrane</keyword>
<evidence type="ECO:0000256" key="3">
    <source>
        <dbReference type="ARBA" id="ARBA00022553"/>
    </source>
</evidence>
<dbReference type="InterPro" id="IPR036890">
    <property type="entry name" value="HATPase_C_sf"/>
</dbReference>
<dbReference type="FunFam" id="3.30.565.10:FF:000006">
    <property type="entry name" value="Sensor histidine kinase WalK"/>
    <property type="match status" value="1"/>
</dbReference>
<evidence type="ECO:0000256" key="6">
    <source>
        <dbReference type="ARBA" id="ARBA00023012"/>
    </source>
</evidence>
<evidence type="ECO:0000259" key="9">
    <source>
        <dbReference type="PROSITE" id="PS50109"/>
    </source>
</evidence>
<evidence type="ECO:0000256" key="8">
    <source>
        <dbReference type="SAM" id="Phobius"/>
    </source>
</evidence>